<name>A0A645GIA3_9ZZZZ</name>
<dbReference type="PROSITE" id="PS51186">
    <property type="entry name" value="GNAT"/>
    <property type="match status" value="1"/>
</dbReference>
<comment type="similarity">
    <text evidence="1">Belongs to the acetyltransferase family. RimI subfamily.</text>
</comment>
<dbReference type="Pfam" id="PF00583">
    <property type="entry name" value="Acetyltransf_1"/>
    <property type="match status" value="1"/>
</dbReference>
<protein>
    <submittedName>
        <fullName evidence="6">Mycothiol acetyltransferase</fullName>
        <ecNumber evidence="6">2.3.1.189</ecNumber>
    </submittedName>
</protein>
<dbReference type="Gene3D" id="3.40.630.30">
    <property type="match status" value="1"/>
</dbReference>
<dbReference type="InterPro" id="IPR050680">
    <property type="entry name" value="YpeA/RimI_acetyltransf"/>
</dbReference>
<organism evidence="6">
    <name type="scientific">bioreactor metagenome</name>
    <dbReference type="NCBI Taxonomy" id="1076179"/>
    <lineage>
        <taxon>unclassified sequences</taxon>
        <taxon>metagenomes</taxon>
        <taxon>ecological metagenomes</taxon>
    </lineage>
</organism>
<comment type="caution">
    <text evidence="6">The sequence shown here is derived from an EMBL/GenBank/DDBJ whole genome shotgun (WGS) entry which is preliminary data.</text>
</comment>
<evidence type="ECO:0000256" key="2">
    <source>
        <dbReference type="ARBA" id="ARBA00022490"/>
    </source>
</evidence>
<dbReference type="EC" id="2.3.1.189" evidence="6"/>
<dbReference type="SUPFAM" id="SSF55729">
    <property type="entry name" value="Acyl-CoA N-acyltransferases (Nat)"/>
    <property type="match status" value="1"/>
</dbReference>
<dbReference type="EMBL" id="VSSQ01071961">
    <property type="protein sequence ID" value="MPN23453.1"/>
    <property type="molecule type" value="Genomic_DNA"/>
</dbReference>
<evidence type="ECO:0000256" key="1">
    <source>
        <dbReference type="ARBA" id="ARBA00005395"/>
    </source>
</evidence>
<proteinExistence type="inferred from homology"/>
<evidence type="ECO:0000256" key="4">
    <source>
        <dbReference type="ARBA" id="ARBA00023315"/>
    </source>
</evidence>
<dbReference type="InterPro" id="IPR016181">
    <property type="entry name" value="Acyl_CoA_acyltransferase"/>
</dbReference>
<sequence length="151" mass="17238">MDERHILDVTTIEKTCFSKPWSEASIEQEFKNENAHFLVAIDHQKTIGYIGILVAAGECSVTNIAVMPEKRCQGIGTKLLDKALREARLRQDEFMTLEVRESNTTAIKLYEKFGFERVGQRKDYYDDPTEDALLLTKYLTAKGKKDEDTGN</sequence>
<evidence type="ECO:0000259" key="5">
    <source>
        <dbReference type="PROSITE" id="PS51186"/>
    </source>
</evidence>
<dbReference type="InterPro" id="IPR006464">
    <property type="entry name" value="AcTrfase_RimI/Ard1"/>
</dbReference>
<keyword evidence="3 6" id="KW-0808">Transferase</keyword>
<accession>A0A645GIA3</accession>
<keyword evidence="4 6" id="KW-0012">Acyltransferase</keyword>
<dbReference type="PANTHER" id="PTHR43420:SF44">
    <property type="entry name" value="ACETYLTRANSFERASE YPEA"/>
    <property type="match status" value="1"/>
</dbReference>
<evidence type="ECO:0000313" key="6">
    <source>
        <dbReference type="EMBL" id="MPN23453.1"/>
    </source>
</evidence>
<dbReference type="PANTHER" id="PTHR43420">
    <property type="entry name" value="ACETYLTRANSFERASE"/>
    <property type="match status" value="1"/>
</dbReference>
<dbReference type="CDD" id="cd04301">
    <property type="entry name" value="NAT_SF"/>
    <property type="match status" value="1"/>
</dbReference>
<evidence type="ECO:0000256" key="3">
    <source>
        <dbReference type="ARBA" id="ARBA00022679"/>
    </source>
</evidence>
<dbReference type="InterPro" id="IPR000182">
    <property type="entry name" value="GNAT_dom"/>
</dbReference>
<feature type="domain" description="N-acetyltransferase" evidence="5">
    <location>
        <begin position="1"/>
        <end position="140"/>
    </location>
</feature>
<dbReference type="GO" id="GO:0035447">
    <property type="term" value="F:mycothiol synthase activity"/>
    <property type="evidence" value="ECO:0007669"/>
    <property type="project" value="UniProtKB-EC"/>
</dbReference>
<dbReference type="AlphaFoldDB" id="A0A645GIA3"/>
<reference evidence="6" key="1">
    <citation type="submission" date="2019-08" db="EMBL/GenBank/DDBJ databases">
        <authorList>
            <person name="Kucharzyk K."/>
            <person name="Murdoch R.W."/>
            <person name="Higgins S."/>
            <person name="Loffler F."/>
        </authorList>
    </citation>
    <scope>NUCLEOTIDE SEQUENCE</scope>
</reference>
<dbReference type="NCBIfam" id="TIGR01575">
    <property type="entry name" value="rimI"/>
    <property type="match status" value="1"/>
</dbReference>
<gene>
    <name evidence="6" type="primary">mshD_31</name>
    <name evidence="6" type="ORF">SDC9_170841</name>
</gene>
<dbReference type="GO" id="GO:0008080">
    <property type="term" value="F:N-acetyltransferase activity"/>
    <property type="evidence" value="ECO:0007669"/>
    <property type="project" value="InterPro"/>
</dbReference>
<keyword evidence="2" id="KW-0963">Cytoplasm</keyword>